<evidence type="ECO:0000256" key="1">
    <source>
        <dbReference type="SAM" id="MobiDB-lite"/>
    </source>
</evidence>
<accession>A0A6H1UJJ2</accession>
<dbReference type="GO" id="GO:0015627">
    <property type="term" value="C:type II protein secretion system complex"/>
    <property type="evidence" value="ECO:0007669"/>
    <property type="project" value="TreeGrafter"/>
</dbReference>
<gene>
    <name evidence="2" type="ORF">HER31_01810</name>
</gene>
<dbReference type="InterPro" id="IPR051675">
    <property type="entry name" value="Endo/Exo/Phosphatase_dom_1"/>
</dbReference>
<dbReference type="Proteomes" id="UP000501602">
    <property type="component" value="Chromosome"/>
</dbReference>
<feature type="region of interest" description="Disordered" evidence="1">
    <location>
        <begin position="1"/>
        <end position="29"/>
    </location>
</feature>
<dbReference type="Pfam" id="PF12836">
    <property type="entry name" value="HHH_3"/>
    <property type="match status" value="1"/>
</dbReference>
<dbReference type="Gene3D" id="1.10.150.280">
    <property type="entry name" value="AF1531-like domain"/>
    <property type="match status" value="1"/>
</dbReference>
<protein>
    <submittedName>
        <fullName evidence="2">Helix-hairpin-helix domain-containing protein</fullName>
    </submittedName>
</protein>
<dbReference type="NCBIfam" id="TIGR00426">
    <property type="entry name" value="competence protein ComEA helix-hairpin-helix repeat region"/>
    <property type="match status" value="1"/>
</dbReference>
<dbReference type="PANTHER" id="PTHR21180">
    <property type="entry name" value="ENDONUCLEASE/EXONUCLEASE/PHOSPHATASE FAMILY DOMAIN-CONTAINING PROTEIN 1"/>
    <property type="match status" value="1"/>
</dbReference>
<evidence type="ECO:0000313" key="3">
    <source>
        <dbReference type="Proteomes" id="UP000501602"/>
    </source>
</evidence>
<feature type="compositionally biased region" description="Polar residues" evidence="1">
    <location>
        <begin position="1"/>
        <end position="10"/>
    </location>
</feature>
<dbReference type="AlphaFoldDB" id="A0A6H1UJJ2"/>
<dbReference type="InterPro" id="IPR004509">
    <property type="entry name" value="Competence_ComEA_HhH"/>
</dbReference>
<feature type="compositionally biased region" description="Polar residues" evidence="1">
    <location>
        <begin position="17"/>
        <end position="29"/>
    </location>
</feature>
<dbReference type="PANTHER" id="PTHR21180:SF32">
    <property type="entry name" value="ENDONUCLEASE_EXONUCLEASE_PHOSPHATASE FAMILY DOMAIN-CONTAINING PROTEIN 1"/>
    <property type="match status" value="1"/>
</dbReference>
<evidence type="ECO:0000313" key="2">
    <source>
        <dbReference type="EMBL" id="QIZ78780.1"/>
    </source>
</evidence>
<name>A0A6H1UJJ2_9GAMM</name>
<keyword evidence="3" id="KW-1185">Reference proteome</keyword>
<proteinExistence type="predicted"/>
<dbReference type="EMBL" id="CP051180">
    <property type="protein sequence ID" value="QIZ78780.1"/>
    <property type="molecule type" value="Genomic_DNA"/>
</dbReference>
<reference evidence="2 3" key="1">
    <citation type="submission" date="2020-04" db="EMBL/GenBank/DDBJ databases">
        <title>Ferrimonas sp. S7 isolated from sea water.</title>
        <authorList>
            <person name="Bae S.S."/>
            <person name="Baek K."/>
        </authorList>
    </citation>
    <scope>NUCLEOTIDE SEQUENCE [LARGE SCALE GENOMIC DNA]</scope>
    <source>
        <strain evidence="2 3">S7</strain>
    </source>
</reference>
<sequence length="90" mass="9295">MSADKGTTTAAVKAPVSATSKAQSSKNRVNINSASATQLANGLTGIGAKKAQAIVEFRSTHGKFKNINELSKVKGIGAELIAKNIERIAL</sequence>
<dbReference type="InterPro" id="IPR010994">
    <property type="entry name" value="RuvA_2-like"/>
</dbReference>
<dbReference type="KEGG" id="fes:HER31_01810"/>
<dbReference type="GO" id="GO:0015628">
    <property type="term" value="P:protein secretion by the type II secretion system"/>
    <property type="evidence" value="ECO:0007669"/>
    <property type="project" value="TreeGrafter"/>
</dbReference>
<organism evidence="2 3">
    <name type="scientific">Ferrimonas lipolytica</name>
    <dbReference type="NCBI Taxonomy" id="2724191"/>
    <lineage>
        <taxon>Bacteria</taxon>
        <taxon>Pseudomonadati</taxon>
        <taxon>Pseudomonadota</taxon>
        <taxon>Gammaproteobacteria</taxon>
        <taxon>Alteromonadales</taxon>
        <taxon>Ferrimonadaceae</taxon>
        <taxon>Ferrimonas</taxon>
    </lineage>
</organism>
<dbReference type="SUPFAM" id="SSF47781">
    <property type="entry name" value="RuvA domain 2-like"/>
    <property type="match status" value="1"/>
</dbReference>